<evidence type="ECO:0000256" key="1">
    <source>
        <dbReference type="SAM" id="SignalP"/>
    </source>
</evidence>
<protein>
    <submittedName>
        <fullName evidence="2">Uncharacterized protein</fullName>
    </submittedName>
</protein>
<comment type="caution">
    <text evidence="2">The sequence shown here is derived from an EMBL/GenBank/DDBJ whole genome shotgun (WGS) entry which is preliminary data.</text>
</comment>
<keyword evidence="3" id="KW-1185">Reference proteome</keyword>
<gene>
    <name evidence="2" type="ORF">Ciccas_009642</name>
</gene>
<dbReference type="AlphaFoldDB" id="A0ABD2PXG0"/>
<name>A0ABD2PXG0_9PLAT</name>
<evidence type="ECO:0000313" key="2">
    <source>
        <dbReference type="EMBL" id="KAL3311773.1"/>
    </source>
</evidence>
<sequence length="301" mass="34446">MLLLRCLVLTLLIVNCSACGYKMTEHCYLLYGGNIVQCDWDEPEKLEGIIKHYEVMVNKGEYNAILEGNTMLLKNMDGKGFQLRNSYNITISVVTASNGIENIKKLFTEECYMPPVVYHQEFMDDLAHAIARKLGSSDYEQERDLREIMAEVSQPWSYYVETIVLIISNDVGAFAGKFGRKEINQVKRPWKVCDSLSGSTTKCQQVILKNEKNLNYVFTWPTDTESTEGTSVQLRFFYGDINLDAKHFYASRIYSISESSDPETSDTSTTNSEFDHLYRFLISSESSRSKYVFLFAFQTCG</sequence>
<feature type="signal peptide" evidence="1">
    <location>
        <begin position="1"/>
        <end position="18"/>
    </location>
</feature>
<feature type="chain" id="PRO_5044778641" evidence="1">
    <location>
        <begin position="19"/>
        <end position="301"/>
    </location>
</feature>
<evidence type="ECO:0000313" key="3">
    <source>
        <dbReference type="Proteomes" id="UP001626550"/>
    </source>
</evidence>
<proteinExistence type="predicted"/>
<organism evidence="2 3">
    <name type="scientific">Cichlidogyrus casuarinus</name>
    <dbReference type="NCBI Taxonomy" id="1844966"/>
    <lineage>
        <taxon>Eukaryota</taxon>
        <taxon>Metazoa</taxon>
        <taxon>Spiralia</taxon>
        <taxon>Lophotrochozoa</taxon>
        <taxon>Platyhelminthes</taxon>
        <taxon>Monogenea</taxon>
        <taxon>Monopisthocotylea</taxon>
        <taxon>Dactylogyridea</taxon>
        <taxon>Ancyrocephalidae</taxon>
        <taxon>Cichlidogyrus</taxon>
    </lineage>
</organism>
<reference evidence="2 3" key="1">
    <citation type="submission" date="2024-11" db="EMBL/GenBank/DDBJ databases">
        <title>Adaptive evolution of stress response genes in parasites aligns with host niche diversity.</title>
        <authorList>
            <person name="Hahn C."/>
            <person name="Resl P."/>
        </authorList>
    </citation>
    <scope>NUCLEOTIDE SEQUENCE [LARGE SCALE GENOMIC DNA]</scope>
    <source>
        <strain evidence="2">EGGRZ-B1_66</strain>
        <tissue evidence="2">Body</tissue>
    </source>
</reference>
<accession>A0ABD2PXG0</accession>
<keyword evidence="1" id="KW-0732">Signal</keyword>
<dbReference type="Proteomes" id="UP001626550">
    <property type="component" value="Unassembled WGS sequence"/>
</dbReference>
<dbReference type="EMBL" id="JBJKFK010002022">
    <property type="protein sequence ID" value="KAL3311773.1"/>
    <property type="molecule type" value="Genomic_DNA"/>
</dbReference>